<comment type="caution">
    <text evidence="1">The sequence shown here is derived from an EMBL/GenBank/DDBJ whole genome shotgun (WGS) entry which is preliminary data.</text>
</comment>
<name>A0ACC0I154_9ERIC</name>
<evidence type="ECO:0000313" key="1">
    <source>
        <dbReference type="EMBL" id="KAI8018534.1"/>
    </source>
</evidence>
<reference evidence="1 2" key="1">
    <citation type="journal article" date="2022" name="Plant J.">
        <title>Chromosome-level genome of Camellia lanceoleosa provides a valuable resource for understanding genome evolution and self-incompatibility.</title>
        <authorList>
            <person name="Gong W."/>
            <person name="Xiao S."/>
            <person name="Wang L."/>
            <person name="Liao Z."/>
            <person name="Chang Y."/>
            <person name="Mo W."/>
            <person name="Hu G."/>
            <person name="Li W."/>
            <person name="Zhao G."/>
            <person name="Zhu H."/>
            <person name="Hu X."/>
            <person name="Ji K."/>
            <person name="Xiang X."/>
            <person name="Song Q."/>
            <person name="Yuan D."/>
            <person name="Jin S."/>
            <person name="Zhang L."/>
        </authorList>
    </citation>
    <scope>NUCLEOTIDE SEQUENCE [LARGE SCALE GENOMIC DNA]</scope>
    <source>
        <strain evidence="1">SQ_2022a</strain>
    </source>
</reference>
<keyword evidence="2" id="KW-1185">Reference proteome</keyword>
<sequence>MEPSTLPISPATTTAMSFSTRTPSFGSRHYRQRCHLSTQIVSISAAEKVIDDDSLFKQNLIRPLAKPLFRFKLVCTKWFTLISDPHVLS</sequence>
<protein>
    <submittedName>
        <fullName evidence="1">Uncharacterized protein</fullName>
    </submittedName>
</protein>
<accession>A0ACC0I154</accession>
<gene>
    <name evidence="1" type="ORF">LOK49_LG04G00714</name>
</gene>
<organism evidence="1 2">
    <name type="scientific">Camellia lanceoleosa</name>
    <dbReference type="NCBI Taxonomy" id="1840588"/>
    <lineage>
        <taxon>Eukaryota</taxon>
        <taxon>Viridiplantae</taxon>
        <taxon>Streptophyta</taxon>
        <taxon>Embryophyta</taxon>
        <taxon>Tracheophyta</taxon>
        <taxon>Spermatophyta</taxon>
        <taxon>Magnoliopsida</taxon>
        <taxon>eudicotyledons</taxon>
        <taxon>Gunneridae</taxon>
        <taxon>Pentapetalae</taxon>
        <taxon>asterids</taxon>
        <taxon>Ericales</taxon>
        <taxon>Theaceae</taxon>
        <taxon>Camellia</taxon>
    </lineage>
</organism>
<proteinExistence type="predicted"/>
<evidence type="ECO:0000313" key="2">
    <source>
        <dbReference type="Proteomes" id="UP001060215"/>
    </source>
</evidence>
<dbReference type="Proteomes" id="UP001060215">
    <property type="component" value="Chromosome 2"/>
</dbReference>
<dbReference type="EMBL" id="CM045759">
    <property type="protein sequence ID" value="KAI8018534.1"/>
    <property type="molecule type" value="Genomic_DNA"/>
</dbReference>